<dbReference type="Pfam" id="PF00271">
    <property type="entry name" value="Helicase_C"/>
    <property type="match status" value="1"/>
</dbReference>
<proteinExistence type="predicted"/>
<reference evidence="8" key="1">
    <citation type="journal article" date="2020" name="Nature">
        <title>Giant virus diversity and host interactions through global metagenomics.</title>
        <authorList>
            <person name="Schulz F."/>
            <person name="Roux S."/>
            <person name="Paez-Espino D."/>
            <person name="Jungbluth S."/>
            <person name="Walsh D.A."/>
            <person name="Denef V.J."/>
            <person name="McMahon K.D."/>
            <person name="Konstantinidis K.T."/>
            <person name="Eloe-Fadrosh E.A."/>
            <person name="Kyrpides N.C."/>
            <person name="Woyke T."/>
        </authorList>
    </citation>
    <scope>NUCLEOTIDE SEQUENCE</scope>
    <source>
        <strain evidence="8">GVMAG-M-3300020192-26</strain>
    </source>
</reference>
<dbReference type="CDD" id="cd17917">
    <property type="entry name" value="DEXHc_RHA-like"/>
    <property type="match status" value="1"/>
</dbReference>
<evidence type="ECO:0000256" key="3">
    <source>
        <dbReference type="ARBA" id="ARBA00022806"/>
    </source>
</evidence>
<dbReference type="PANTHER" id="PTHR18934:SF91">
    <property type="entry name" value="PRE-MRNA-SPLICING FACTOR ATP-DEPENDENT RNA HELICASE PRP16"/>
    <property type="match status" value="1"/>
</dbReference>
<evidence type="ECO:0000256" key="2">
    <source>
        <dbReference type="ARBA" id="ARBA00022801"/>
    </source>
</evidence>
<keyword evidence="1" id="KW-0547">Nucleotide-binding</keyword>
<dbReference type="InterPro" id="IPR011545">
    <property type="entry name" value="DEAD/DEAH_box_helicase_dom"/>
</dbReference>
<feature type="domain" description="Helicase C-terminal" evidence="7">
    <location>
        <begin position="251"/>
        <end position="425"/>
    </location>
</feature>
<dbReference type="InterPro" id="IPR027417">
    <property type="entry name" value="P-loop_NTPase"/>
</dbReference>
<dbReference type="GO" id="GO:0016787">
    <property type="term" value="F:hydrolase activity"/>
    <property type="evidence" value="ECO:0007669"/>
    <property type="project" value="UniProtKB-KW"/>
</dbReference>
<keyword evidence="2" id="KW-0378">Hydrolase</keyword>
<evidence type="ECO:0000256" key="4">
    <source>
        <dbReference type="ARBA" id="ARBA00022840"/>
    </source>
</evidence>
<dbReference type="GO" id="GO:0003723">
    <property type="term" value="F:RNA binding"/>
    <property type="evidence" value="ECO:0007669"/>
    <property type="project" value="TreeGrafter"/>
</dbReference>
<dbReference type="AlphaFoldDB" id="A0A6C0C9X6"/>
<dbReference type="EMBL" id="MN739366">
    <property type="protein sequence ID" value="QHT01231.1"/>
    <property type="molecule type" value="Genomic_DNA"/>
</dbReference>
<organism evidence="8">
    <name type="scientific">viral metagenome</name>
    <dbReference type="NCBI Taxonomy" id="1070528"/>
    <lineage>
        <taxon>unclassified sequences</taxon>
        <taxon>metagenomes</taxon>
        <taxon>organismal metagenomes</taxon>
    </lineage>
</organism>
<dbReference type="PANTHER" id="PTHR18934">
    <property type="entry name" value="ATP-DEPENDENT RNA HELICASE"/>
    <property type="match status" value="1"/>
</dbReference>
<name>A0A6C0C9X6_9ZZZZ</name>
<dbReference type="InterPro" id="IPR001650">
    <property type="entry name" value="Helicase_C-like"/>
</dbReference>
<dbReference type="Gene3D" id="3.40.50.300">
    <property type="entry name" value="P-loop containing nucleotide triphosphate hydrolases"/>
    <property type="match status" value="2"/>
</dbReference>
<keyword evidence="3" id="KW-0347">Helicase</keyword>
<dbReference type="PROSITE" id="PS51194">
    <property type="entry name" value="HELICASE_CTER"/>
    <property type="match status" value="1"/>
</dbReference>
<dbReference type="GO" id="GO:0005524">
    <property type="term" value="F:ATP binding"/>
    <property type="evidence" value="ECO:0007669"/>
    <property type="project" value="UniProtKB-KW"/>
</dbReference>
<dbReference type="SUPFAM" id="SSF52540">
    <property type="entry name" value="P-loop containing nucleoside triphosphate hydrolases"/>
    <property type="match status" value="1"/>
</dbReference>
<keyword evidence="4" id="KW-0067">ATP-binding</keyword>
<dbReference type="GO" id="GO:0004386">
    <property type="term" value="F:helicase activity"/>
    <property type="evidence" value="ECO:0007669"/>
    <property type="project" value="UniProtKB-KW"/>
</dbReference>
<protein>
    <recommendedName>
        <fullName evidence="9">Helicase ATP-binding domain-containing protein</fullName>
    </recommendedName>
</protein>
<evidence type="ECO:0000256" key="1">
    <source>
        <dbReference type="ARBA" id="ARBA00022741"/>
    </source>
</evidence>
<evidence type="ECO:0000259" key="6">
    <source>
        <dbReference type="PROSITE" id="PS51192"/>
    </source>
</evidence>
<dbReference type="PROSITE" id="PS51192">
    <property type="entry name" value="HELICASE_ATP_BIND_1"/>
    <property type="match status" value="1"/>
</dbReference>
<dbReference type="InterPro" id="IPR014001">
    <property type="entry name" value="Helicase_ATP-bd"/>
</dbReference>
<accession>A0A6C0C9X6</accession>
<feature type="domain" description="Helicase ATP-binding" evidence="6">
    <location>
        <begin position="57"/>
        <end position="223"/>
    </location>
</feature>
<feature type="compositionally biased region" description="Polar residues" evidence="5">
    <location>
        <begin position="19"/>
        <end position="28"/>
    </location>
</feature>
<sequence>MSDHLGFSDKIGIMDPEGKNNNPLTQEPYSDRYRQLSVDPDKGWSFYPAYDKAKEILKSLHDNQLTLIISGTGSGKTVLLPKFALHYTNYKGKVAITLPKKSATASAAEFAALTLDVPIGNDIGYVHRGSPKEAISQNTKMIYMTDGTLVAKQIRDKYLSEYDVIIIDEAHERKVQIDFILLFLKGILESGKRPDLRVIIMSATIDGKKYQNYFSGIKSHIINISGKPNYDIDVKFLDHPITNYMKEGPLLIETLLNEGVKEDILFFITASEEAKKLCKMIRPKYPKVYCIEVFSDMDPKLRLYATDKNQYHELGNYDLKMVMATNVAESSLTIDGLKYVIDSCHEYHNSYDPYAMGYVMEKKLITEAQALQRRGRVGRTEPGTCYHLLTKKQFDALEKYPAPDILEQDITIDLLGIIKTTDDKSYFAGIESINKLMDVPKKKILEVAYDLYKLYHVIDANGILTHIGSDITEFSTLKIQQSLFLIYSYQMFCAKEASIIVTMIEILKGNFSNLFYKSSDDNDHGKASKQILKKIIVKDSDHLSFLKIFKEYADAADKKKWANKYGIRLDIMNKVKTDADKYYYRIINISKAYQEARVADVAVEIRLIRALRRSHDHMLAENLTPIYPTKKNEGEVSKNSVVNYSYTKKDLARKRFIYDELIQTNGNWEFSCVTLIGNTD</sequence>
<dbReference type="SMART" id="SM00487">
    <property type="entry name" value="DEXDc"/>
    <property type="match status" value="1"/>
</dbReference>
<dbReference type="Pfam" id="PF00270">
    <property type="entry name" value="DEAD"/>
    <property type="match status" value="1"/>
</dbReference>
<evidence type="ECO:0000313" key="8">
    <source>
        <dbReference type="EMBL" id="QHT01231.1"/>
    </source>
</evidence>
<dbReference type="SMART" id="SM00490">
    <property type="entry name" value="HELICc"/>
    <property type="match status" value="1"/>
</dbReference>
<evidence type="ECO:0008006" key="9">
    <source>
        <dbReference type="Google" id="ProtNLM"/>
    </source>
</evidence>
<feature type="region of interest" description="Disordered" evidence="5">
    <location>
        <begin position="1"/>
        <end position="28"/>
    </location>
</feature>
<evidence type="ECO:0000259" key="7">
    <source>
        <dbReference type="PROSITE" id="PS51194"/>
    </source>
</evidence>
<evidence type="ECO:0000256" key="5">
    <source>
        <dbReference type="SAM" id="MobiDB-lite"/>
    </source>
</evidence>
<dbReference type="Gene3D" id="1.20.120.1080">
    <property type="match status" value="1"/>
</dbReference>